<dbReference type="Proteomes" id="UP001549251">
    <property type="component" value="Unassembled WGS sequence"/>
</dbReference>
<comment type="subcellular location">
    <subcellularLocation>
        <location evidence="4">Secreted</location>
    </subcellularLocation>
    <subcellularLocation>
        <location evidence="4">Bacterial flagellum</location>
    </subcellularLocation>
</comment>
<evidence type="ECO:0000256" key="2">
    <source>
        <dbReference type="ARBA" id="ARBA00022525"/>
    </source>
</evidence>
<evidence type="ECO:0000256" key="4">
    <source>
        <dbReference type="RuleBase" id="RU362073"/>
    </source>
</evidence>
<accession>A0ABV2Q1W5</accession>
<evidence type="ECO:0000259" key="5">
    <source>
        <dbReference type="Pfam" id="PF00669"/>
    </source>
</evidence>
<dbReference type="InterPro" id="IPR042187">
    <property type="entry name" value="Flagellin_C_sub2"/>
</dbReference>
<keyword evidence="3 4" id="KW-0975">Bacterial flagellum</keyword>
<dbReference type="Pfam" id="PF00700">
    <property type="entry name" value="Flagellin_C"/>
    <property type="match status" value="1"/>
</dbReference>
<dbReference type="PANTHER" id="PTHR42792:SF2">
    <property type="entry name" value="FLAGELLIN"/>
    <property type="match status" value="1"/>
</dbReference>
<dbReference type="EMBL" id="JBEPSD010000003">
    <property type="protein sequence ID" value="MET4570872.1"/>
    <property type="molecule type" value="Genomic_DNA"/>
</dbReference>
<evidence type="ECO:0000313" key="7">
    <source>
        <dbReference type="EMBL" id="MET4570872.1"/>
    </source>
</evidence>
<dbReference type="InterPro" id="IPR001492">
    <property type="entry name" value="Flagellin"/>
</dbReference>
<comment type="caution">
    <text evidence="7">The sequence shown here is derived from an EMBL/GenBank/DDBJ whole genome shotgun (WGS) entry which is preliminary data.</text>
</comment>
<keyword evidence="8" id="KW-1185">Reference proteome</keyword>
<dbReference type="Gene3D" id="2.170.280.10">
    <property type="entry name" value="f41 fragment of flagellin, middle domain"/>
    <property type="match status" value="1"/>
</dbReference>
<dbReference type="Gene3D" id="1.20.1330.10">
    <property type="entry name" value="f41 fragment of flagellin, N-terminal domain"/>
    <property type="match status" value="1"/>
</dbReference>
<dbReference type="Gene3D" id="2.30.220.10">
    <property type="entry name" value="f41 fragment of flagellin, C-terminal domain"/>
    <property type="match status" value="1"/>
</dbReference>
<protein>
    <recommendedName>
        <fullName evidence="4">Flagellin</fullName>
    </recommendedName>
</protein>
<dbReference type="InterPro" id="IPR001029">
    <property type="entry name" value="Flagellin_N"/>
</dbReference>
<dbReference type="SUPFAM" id="SSF64518">
    <property type="entry name" value="Phase 1 flagellin"/>
    <property type="match status" value="1"/>
</dbReference>
<dbReference type="PRINTS" id="PR00207">
    <property type="entry name" value="FLAGELLIN"/>
</dbReference>
<dbReference type="Pfam" id="PF00669">
    <property type="entry name" value="Flagellin_N"/>
    <property type="match status" value="1"/>
</dbReference>
<keyword evidence="7" id="KW-0969">Cilium</keyword>
<keyword evidence="2 4" id="KW-0964">Secreted</keyword>
<comment type="similarity">
    <text evidence="1 4">Belongs to the bacterial flagellin family.</text>
</comment>
<organism evidence="7 8">
    <name type="scientific">Rhodanobacter soli</name>
    <dbReference type="NCBI Taxonomy" id="590609"/>
    <lineage>
        <taxon>Bacteria</taxon>
        <taxon>Pseudomonadati</taxon>
        <taxon>Pseudomonadota</taxon>
        <taxon>Gammaproteobacteria</taxon>
        <taxon>Lysobacterales</taxon>
        <taxon>Rhodanobacteraceae</taxon>
        <taxon>Rhodanobacter</taxon>
    </lineage>
</organism>
<dbReference type="RefSeq" id="WP_354552580.1">
    <property type="nucleotide sequence ID" value="NZ_JBEPSD010000003.1"/>
</dbReference>
<dbReference type="Gene3D" id="6.10.10.10">
    <property type="entry name" value="Flagellar export chaperone, C-terminal domain"/>
    <property type="match status" value="1"/>
</dbReference>
<sequence length="488" mass="48578">MVMSVITNISSLNAQKNLATSQSKLATAISRLSSGMRINSAKDDAAGLAISTRFTTQINGLNQAVSNANDGISLAQTTESALNEVTNNMQRIRTLAVQSANATNSDSDRAALDAEVQQRLSEITRISQQTTFNGRHVLDGTFGSAAFQIGANVGETISVNLSQGAGAKQVGQMATSATGDISSLFTSGGSAATASVATATGVAGFDYSGAGSKSFSVDGTAVVLNTAETDQATLVADVQSQLDAGTGGAGVYTVAASGATGFTITTTATGASSAMTIGGTDAAFITGNVAGADAVAGTASDLVLATGDLTIDGTDMAGSYKDAQSLVDAINSKGIAGVSAYYDSSSKEMHLNAQAALTVDGTKAGAGAGNLGFSGAGATAIATGGDLASSNVKTVSGANDTISRIDAALGTISSMRSDLGAVQNRFDSTIANLQTISQNLSSSRSQIQDADFAAETANMSSANILQQAGVSVLAQANASTQSVLKLLQ</sequence>
<dbReference type="Gene3D" id="6.10.280.190">
    <property type="match status" value="1"/>
</dbReference>
<gene>
    <name evidence="7" type="ORF">ABIE04_003251</name>
</gene>
<keyword evidence="7" id="KW-0966">Cell projection</keyword>
<proteinExistence type="inferred from homology"/>
<dbReference type="InterPro" id="IPR046358">
    <property type="entry name" value="Flagellin_C"/>
</dbReference>
<name>A0ABV2Q1W5_9GAMM</name>
<evidence type="ECO:0000313" key="8">
    <source>
        <dbReference type="Proteomes" id="UP001549251"/>
    </source>
</evidence>
<comment type="function">
    <text evidence="4">Flagellin is the subunit protein which polymerizes to form the filaments of bacterial flagella.</text>
</comment>
<feature type="domain" description="Flagellin N-terminal" evidence="5">
    <location>
        <begin position="6"/>
        <end position="141"/>
    </location>
</feature>
<dbReference type="PANTHER" id="PTHR42792">
    <property type="entry name" value="FLAGELLIN"/>
    <property type="match status" value="1"/>
</dbReference>
<keyword evidence="7" id="KW-0282">Flagellum</keyword>
<evidence type="ECO:0000256" key="3">
    <source>
        <dbReference type="ARBA" id="ARBA00023143"/>
    </source>
</evidence>
<evidence type="ECO:0000259" key="6">
    <source>
        <dbReference type="Pfam" id="PF00700"/>
    </source>
</evidence>
<evidence type="ECO:0000256" key="1">
    <source>
        <dbReference type="ARBA" id="ARBA00005709"/>
    </source>
</evidence>
<feature type="domain" description="Flagellin C-terminal" evidence="6">
    <location>
        <begin position="403"/>
        <end position="487"/>
    </location>
</feature>
<reference evidence="7 8" key="1">
    <citation type="submission" date="2024-06" db="EMBL/GenBank/DDBJ databases">
        <title>Sorghum-associated microbial communities from plants grown in Nebraska, USA.</title>
        <authorList>
            <person name="Schachtman D."/>
        </authorList>
    </citation>
    <scope>NUCLEOTIDE SEQUENCE [LARGE SCALE GENOMIC DNA]</scope>
    <source>
        <strain evidence="7 8">1757</strain>
    </source>
</reference>